<dbReference type="Proteomes" id="UP000015572">
    <property type="component" value="Segment"/>
</dbReference>
<evidence type="ECO:0000256" key="1">
    <source>
        <dbReference type="SAM" id="MobiDB-lite"/>
    </source>
</evidence>
<proteinExistence type="predicted"/>
<dbReference type="RefSeq" id="YP_008409886.1">
    <property type="nucleotide sequence ID" value="NC_022063.1"/>
</dbReference>
<protein>
    <submittedName>
        <fullName evidence="2">Uncharacterized protein</fullName>
    </submittedName>
</protein>
<evidence type="ECO:0000313" key="2">
    <source>
        <dbReference type="EMBL" id="AGT13974.1"/>
    </source>
</evidence>
<dbReference type="EMBL" id="KF416341">
    <property type="protein sequence ID" value="AGT13974.1"/>
    <property type="molecule type" value="Genomic_DNA"/>
</dbReference>
<name>S5Y1C3_9CAUD</name>
<accession>S5Y1C3</accession>
<sequence length="82" mass="8724">MTATAVTVLVMVAVYALGKAVGRREGREQARREAVPPLHLMLELDGEVIGGLSITNVRPGDGWHDHDDQPGPPPGHPEAGPR</sequence>
<feature type="region of interest" description="Disordered" evidence="1">
    <location>
        <begin position="53"/>
        <end position="82"/>
    </location>
</feature>
<dbReference type="KEGG" id="vg:16546809"/>
<organism evidence="2 3">
    <name type="scientific">Mycobacterium phage Phelemich</name>
    <dbReference type="NCBI Taxonomy" id="1383055"/>
    <lineage>
        <taxon>Viruses</taxon>
        <taxon>Duplodnaviria</taxon>
        <taxon>Heunggongvirae</taxon>
        <taxon>Uroviricota</taxon>
        <taxon>Caudoviricetes</taxon>
        <taxon>Bclasvirinae</taxon>
        <taxon>Acadianvirus</taxon>
        <taxon>Acadianvirus reprobate</taxon>
    </lineage>
</organism>
<dbReference type="GeneID" id="16546809"/>
<evidence type="ECO:0000313" key="3">
    <source>
        <dbReference type="Proteomes" id="UP000015572"/>
    </source>
</evidence>
<gene>
    <name evidence="2" type="primary">60</name>
    <name evidence="2" type="ORF">PHELEMICH_60</name>
</gene>
<reference evidence="2 3" key="1">
    <citation type="submission" date="2013-07" db="EMBL/GenBank/DDBJ databases">
        <authorList>
            <person name="Dludla P."/>
            <person name="Dlamini T."/>
            <person name="Khumalo Z."/>
            <person name="Masondo G."/>
            <person name="Mazeka N."/>
            <person name="Ngcobo S."/>
            <person name="Nkondlo N."/>
            <person name="Mbhele L."/>
            <person name="Mbisi Z."/>
            <person name="Mkhwanazi S."/>
            <person name="Mvubu N."/>
            <person name="Naicker R."/>
            <person name="Ncube M."/>
            <person name="Wilson T."/>
            <person name="Mayer O."/>
            <person name="Jain P."/>
            <person name="Larsen M.H."/>
            <person name="Jacobs W.R."/>
            <person name="Rubin E.J."/>
            <person name="Russell D.A."/>
            <person name="Bowman C.A."/>
            <person name="Hendrix R.W."/>
            <person name="Jacobs-Sera D."/>
            <person name="Hatfull G.F."/>
        </authorList>
    </citation>
    <scope>NUCLEOTIDE SEQUENCE [LARGE SCALE GENOMIC DNA]</scope>
</reference>